<name>A0A9X4MKZ4_9BACT</name>
<dbReference type="InterPro" id="IPR036709">
    <property type="entry name" value="Autotransporte_beta_dom_sf"/>
</dbReference>
<dbReference type="InterPro" id="IPR005546">
    <property type="entry name" value="Autotransporte_beta"/>
</dbReference>
<dbReference type="Pfam" id="PF03797">
    <property type="entry name" value="Autotransporter"/>
    <property type="match status" value="1"/>
</dbReference>
<dbReference type="Gene3D" id="2.40.128.130">
    <property type="entry name" value="Autotransporter beta-domain"/>
    <property type="match status" value="1"/>
</dbReference>
<keyword evidence="4" id="KW-1185">Reference proteome</keyword>
<dbReference type="SUPFAM" id="SSF103515">
    <property type="entry name" value="Autotransporter"/>
    <property type="match status" value="1"/>
</dbReference>
<dbReference type="PROSITE" id="PS51208">
    <property type="entry name" value="AUTOTRANSPORTER"/>
    <property type="match status" value="1"/>
</dbReference>
<dbReference type="AlphaFoldDB" id="A0A9X4MKZ4"/>
<feature type="signal peptide" evidence="1">
    <location>
        <begin position="1"/>
        <end position="36"/>
    </location>
</feature>
<organism evidence="3 4">
    <name type="scientific">Thiovibrio frasassiensis</name>
    <dbReference type="NCBI Taxonomy" id="2984131"/>
    <lineage>
        <taxon>Bacteria</taxon>
        <taxon>Pseudomonadati</taxon>
        <taxon>Thermodesulfobacteriota</taxon>
        <taxon>Desulfobulbia</taxon>
        <taxon>Desulfobulbales</taxon>
        <taxon>Thiovibrionaceae</taxon>
        <taxon>Thiovibrio</taxon>
    </lineage>
</organism>
<dbReference type="NCBIfam" id="TIGR01414">
    <property type="entry name" value="autotrans_barl"/>
    <property type="match status" value="1"/>
</dbReference>
<proteinExistence type="predicted"/>
<dbReference type="RefSeq" id="WP_307633699.1">
    <property type="nucleotide sequence ID" value="NZ_JAPHEH010000001.1"/>
</dbReference>
<evidence type="ECO:0000313" key="3">
    <source>
        <dbReference type="EMBL" id="MDG4476734.1"/>
    </source>
</evidence>
<keyword evidence="1" id="KW-0732">Signal</keyword>
<evidence type="ECO:0000256" key="1">
    <source>
        <dbReference type="SAM" id="SignalP"/>
    </source>
</evidence>
<reference evidence="3" key="2">
    <citation type="submission" date="2022-10" db="EMBL/GenBank/DDBJ databases">
        <authorList>
            <person name="Aronson H.S."/>
        </authorList>
    </citation>
    <scope>NUCLEOTIDE SEQUENCE</scope>
    <source>
        <strain evidence="3">RS19-109</strain>
    </source>
</reference>
<dbReference type="SMART" id="SM00869">
    <property type="entry name" value="Autotransporter"/>
    <property type="match status" value="1"/>
</dbReference>
<dbReference type="InterPro" id="IPR006315">
    <property type="entry name" value="OM_autotransptr_brl_dom"/>
</dbReference>
<feature type="domain" description="Autotransporter" evidence="2">
    <location>
        <begin position="668"/>
        <end position="940"/>
    </location>
</feature>
<sequence length="940" mass="95233">MSKGFTYAKTPSLQRLALIAVTIVANTALSASISQAASFEIVDGETVTTQQTLNDNETGTIQAGGQLNTAATAVTASGINNIVNNDGSISTTGGNSLGIVSQGVNATLCNSGTISTTGDYSYGIYSHGISASITTSGTISTTGEYSYGIYSDGISASITNSDTISTIGDDSYGIYSEGISAIITNSGTISTTGINGLGIYSDGANAVISNSGNISSSGNSGYGIASYADNAVISNSGTISTTGLAAYGIASSVGADNAVITNTGSISTIGSNGDSIRSLGDFATIVNSGHISTTGDSARGIVSQGDNATIVNSGHISTSGVSALGIYSDGLSANIINSGSIFTSGNGSYGISSWSNFATIVNSGTISTTGDIASGIYSEGNNAVITNSGTISTTGDNALGFYSSGDNAVITNSGSISTTGGSTSAFRTYGDNTSITNSGIISTTGPLARVIETYGDNTAISNSGTISTAGLASLGIFADGDTSTIANSGSITITGDNGVGIATVGPNITINNSGSISTTGDNGVGIDAAETNTTINNSGLIASTGANGYAIDGDTDTTLNLLPGSRIIGRIDLGNNGGDLDTVNIHGIFGSSVLNFENTEVINLYTDNAVKIGNTVVVVEPTGESARAASLNTLATGVHQVIGQRMQRTPAKQPIQLAALTLSPGMLHQDRQPVAWGQVFGSKGERAQEGQMLAYDSHLGGVVIGYEQDFGKCRAGVLVGAATGTTETAMTDTDTDSVFLGVYNHVFLGPVNLTVTLIGGNEAHDTQRQVLDNMNGYETATSNTDSYFISPSLTLGSSYVLTPKIDLRPSATVTYSGGRYDGYEETGTTNANLQVDSRTVHALSTRLQLEAAQRVAAGEISLRAGIQTRHTDSGTIEMHLGGSDFRFNAAGDENVAGGFIGCGTQLLLSDRLSLVADAEYGQMSGNETQVAGQVTLQYQF</sequence>
<dbReference type="GO" id="GO:0019867">
    <property type="term" value="C:outer membrane"/>
    <property type="evidence" value="ECO:0007669"/>
    <property type="project" value="InterPro"/>
</dbReference>
<evidence type="ECO:0000259" key="2">
    <source>
        <dbReference type="PROSITE" id="PS51208"/>
    </source>
</evidence>
<protein>
    <submittedName>
        <fullName evidence="3">Autotransporter domain-containing protein</fullName>
    </submittedName>
</protein>
<evidence type="ECO:0000313" key="4">
    <source>
        <dbReference type="Proteomes" id="UP001154240"/>
    </source>
</evidence>
<reference evidence="3" key="1">
    <citation type="journal article" date="2022" name="bioRxiv">
        <title>Thiovibrio frasassiensisgen. nov., sp. nov., an autotrophic, elemental sulfur disproportionating bacterium isolated from sulfidic karst sediment, and proposal of Thiovibrionaceae fam. nov.</title>
        <authorList>
            <person name="Aronson H."/>
            <person name="Thomas C."/>
            <person name="Bhattacharyya M."/>
            <person name="Eckstein S."/>
            <person name="Jensen S."/>
            <person name="Barco R."/>
            <person name="Macalady J."/>
            <person name="Amend J."/>
        </authorList>
    </citation>
    <scope>NUCLEOTIDE SEQUENCE</scope>
    <source>
        <strain evidence="3">RS19-109</strain>
    </source>
</reference>
<feature type="chain" id="PRO_5040872810" evidence="1">
    <location>
        <begin position="37"/>
        <end position="940"/>
    </location>
</feature>
<accession>A0A9X4MKZ4</accession>
<dbReference type="EMBL" id="JAPHEH010000001">
    <property type="protein sequence ID" value="MDG4476734.1"/>
    <property type="molecule type" value="Genomic_DNA"/>
</dbReference>
<comment type="caution">
    <text evidence="3">The sequence shown here is derived from an EMBL/GenBank/DDBJ whole genome shotgun (WGS) entry which is preliminary data.</text>
</comment>
<gene>
    <name evidence="3" type="ORF">OLX77_11275</name>
</gene>
<dbReference type="Proteomes" id="UP001154240">
    <property type="component" value="Unassembled WGS sequence"/>
</dbReference>